<dbReference type="AlphaFoldDB" id="A0A2C6MJQ6"/>
<dbReference type="EMBL" id="AWQQ01000010">
    <property type="protein sequence ID" value="PHJ39766.1"/>
    <property type="molecule type" value="Genomic_DNA"/>
</dbReference>
<dbReference type="Proteomes" id="UP000222564">
    <property type="component" value="Unassembled WGS sequence"/>
</dbReference>
<organism evidence="1 2">
    <name type="scientific">Desulforamulus profundi</name>
    <dbReference type="NCBI Taxonomy" id="1383067"/>
    <lineage>
        <taxon>Bacteria</taxon>
        <taxon>Bacillati</taxon>
        <taxon>Bacillota</taxon>
        <taxon>Clostridia</taxon>
        <taxon>Eubacteriales</taxon>
        <taxon>Peptococcaceae</taxon>
        <taxon>Desulforamulus</taxon>
    </lineage>
</organism>
<sequence>MLGPTKLNHRLLAAWLATPMAKDKTCRLVFVGENHGGEYGASLLEAIHRSGCGERIKITGFAPAVQYRQYLAAADVAVQLRALSRGETSAAVLDCMNYGLPAVVNAHGSLAELRRTVWSCCPMNLPTNN</sequence>
<dbReference type="Pfam" id="PF13692">
    <property type="entry name" value="Glyco_trans_1_4"/>
    <property type="match status" value="1"/>
</dbReference>
<evidence type="ECO:0000313" key="1">
    <source>
        <dbReference type="EMBL" id="PHJ39766.1"/>
    </source>
</evidence>
<gene>
    <name evidence="1" type="ORF">P378_01485</name>
</gene>
<evidence type="ECO:0008006" key="3">
    <source>
        <dbReference type="Google" id="ProtNLM"/>
    </source>
</evidence>
<evidence type="ECO:0000313" key="2">
    <source>
        <dbReference type="Proteomes" id="UP000222564"/>
    </source>
</evidence>
<keyword evidence="2" id="KW-1185">Reference proteome</keyword>
<comment type="caution">
    <text evidence="1">The sequence shown here is derived from an EMBL/GenBank/DDBJ whole genome shotgun (WGS) entry which is preliminary data.</text>
</comment>
<dbReference type="SUPFAM" id="SSF53756">
    <property type="entry name" value="UDP-Glycosyltransferase/glycogen phosphorylase"/>
    <property type="match status" value="1"/>
</dbReference>
<accession>A0A2C6MJQ6</accession>
<proteinExistence type="predicted"/>
<reference evidence="1 2" key="1">
    <citation type="submission" date="2013-09" db="EMBL/GenBank/DDBJ databases">
        <title>Biodegradation of hydrocarbons in the deep terrestrial subsurface : characterization of a microbial consortium composed of two Desulfotomaculum species originating from a deep geological formation.</title>
        <authorList>
            <person name="Aullo T."/>
            <person name="Berlendis S."/>
            <person name="Lascourreges J.-F."/>
            <person name="Dessort D."/>
            <person name="Saint-Laurent S."/>
            <person name="Schraauwers B."/>
            <person name="Mas J."/>
            <person name="Magot M."/>
            <person name="Ranchou-Peyruse A."/>
        </authorList>
    </citation>
    <scope>NUCLEOTIDE SEQUENCE [LARGE SCALE GENOMIC DNA]</scope>
    <source>
        <strain evidence="1 2">Bs107</strain>
    </source>
</reference>
<dbReference type="Gene3D" id="3.40.50.2000">
    <property type="entry name" value="Glycogen Phosphorylase B"/>
    <property type="match status" value="1"/>
</dbReference>
<name>A0A2C6MJQ6_9FIRM</name>
<protein>
    <recommendedName>
        <fullName evidence="3">Glycosyl transferase family 1 domain-containing protein</fullName>
    </recommendedName>
</protein>